<dbReference type="AlphaFoldDB" id="A0A0E0QIS9"/>
<sequence length="173" mass="18782">MESGDAMESGARDVLFLCARMNAHFSVGSGSPSCRLDSEPVVTVDSAYVEAAAMDHAIITVDAGVGSKEKKAGSGSKGTSKWKCQNISKQWIMMHAIAQTMLLADISSSCNLLSSIEQSTITMPIHKKFTDNNIHIHRAAHKTDNNTDNLLGQQQQIPVNIFNLQQQLPNARK</sequence>
<organism evidence="1 2">
    <name type="scientific">Oryza rufipogon</name>
    <name type="common">Brownbeard rice</name>
    <name type="synonym">Asian wild rice</name>
    <dbReference type="NCBI Taxonomy" id="4529"/>
    <lineage>
        <taxon>Eukaryota</taxon>
        <taxon>Viridiplantae</taxon>
        <taxon>Streptophyta</taxon>
        <taxon>Embryophyta</taxon>
        <taxon>Tracheophyta</taxon>
        <taxon>Spermatophyta</taxon>
        <taxon>Magnoliopsida</taxon>
        <taxon>Liliopsida</taxon>
        <taxon>Poales</taxon>
        <taxon>Poaceae</taxon>
        <taxon>BOP clade</taxon>
        <taxon>Oryzoideae</taxon>
        <taxon>Oryzeae</taxon>
        <taxon>Oryzinae</taxon>
        <taxon>Oryza</taxon>
    </lineage>
</organism>
<name>A0A0E0QIS9_ORYRU</name>
<proteinExistence type="predicted"/>
<accession>A0A0E0QIS9</accession>
<dbReference type="Gramene" id="ORUFI08G15980.1">
    <property type="protein sequence ID" value="ORUFI08G15980.1"/>
    <property type="gene ID" value="ORUFI08G15980"/>
</dbReference>
<evidence type="ECO:0000313" key="1">
    <source>
        <dbReference type="EnsemblPlants" id="ORUFI08G15980.1"/>
    </source>
</evidence>
<dbReference type="HOGENOM" id="CLU_132316_0_0_1"/>
<keyword evidence="2" id="KW-1185">Reference proteome</keyword>
<dbReference type="EnsemblPlants" id="ORUFI08G15980.1">
    <property type="protein sequence ID" value="ORUFI08G15980.1"/>
    <property type="gene ID" value="ORUFI08G15980"/>
</dbReference>
<reference evidence="1" key="2">
    <citation type="submission" date="2015-06" db="UniProtKB">
        <authorList>
            <consortium name="EnsemblPlants"/>
        </authorList>
    </citation>
    <scope>IDENTIFICATION</scope>
</reference>
<reference evidence="2" key="1">
    <citation type="submission" date="2013-06" db="EMBL/GenBank/DDBJ databases">
        <authorList>
            <person name="Zhao Q."/>
        </authorList>
    </citation>
    <scope>NUCLEOTIDE SEQUENCE</scope>
    <source>
        <strain evidence="2">cv. W1943</strain>
    </source>
</reference>
<dbReference type="OMA" id="AHKTDNN"/>
<evidence type="ECO:0000313" key="2">
    <source>
        <dbReference type="Proteomes" id="UP000008022"/>
    </source>
</evidence>
<dbReference type="Proteomes" id="UP000008022">
    <property type="component" value="Unassembled WGS sequence"/>
</dbReference>
<protein>
    <submittedName>
        <fullName evidence="1">Uncharacterized protein</fullName>
    </submittedName>
</protein>